<dbReference type="RefSeq" id="WP_345459123.1">
    <property type="nucleotide sequence ID" value="NZ_BAABKG010000003.1"/>
</dbReference>
<evidence type="ECO:0000256" key="7">
    <source>
        <dbReference type="RuleBase" id="RU363032"/>
    </source>
</evidence>
<sequence length="329" mass="36146">MTTQQVAPQPRGPEPQDEPTVPAPSRGAGGGRLTPRWLPWALLAPALAVLAALLIYPLVWVVTLAFQDFGLRELREGGFYWTGLDNVREILGDPLLWKTALPNTVVFAVVCVVLTVVVGTLVALLLLRLGPWGRGVLTTAIMVAWAMPAVSGTYIWVYIFDTSDGMVMNVLSSIGLADPDTTNWFTDRLFFYGIATLNVVHHGFPFVAVTVLAGLLTVPREVLESAEMDGANAWRRFWNVTYPLMKPIFAVVVVLSTIWDFKVFTQIYLMPGGSGTNRDVLNLGTWSYLEGISQNRYGYGAAVAVVLTLLLLAITAVYLRTLFKQDELT</sequence>
<evidence type="ECO:0000313" key="10">
    <source>
        <dbReference type="EMBL" id="GAA5150137.1"/>
    </source>
</evidence>
<dbReference type="CDD" id="cd06261">
    <property type="entry name" value="TM_PBP2"/>
    <property type="match status" value="1"/>
</dbReference>
<feature type="transmembrane region" description="Helical" evidence="7">
    <location>
        <begin position="297"/>
        <end position="319"/>
    </location>
</feature>
<dbReference type="Proteomes" id="UP001500221">
    <property type="component" value="Unassembled WGS sequence"/>
</dbReference>
<evidence type="ECO:0000256" key="1">
    <source>
        <dbReference type="ARBA" id="ARBA00004651"/>
    </source>
</evidence>
<feature type="transmembrane region" description="Helical" evidence="7">
    <location>
        <begin position="105"/>
        <end position="127"/>
    </location>
</feature>
<evidence type="ECO:0000256" key="5">
    <source>
        <dbReference type="ARBA" id="ARBA00022989"/>
    </source>
</evidence>
<feature type="transmembrane region" description="Helical" evidence="7">
    <location>
        <begin position="237"/>
        <end position="259"/>
    </location>
</feature>
<dbReference type="SUPFAM" id="SSF161098">
    <property type="entry name" value="MetI-like"/>
    <property type="match status" value="1"/>
</dbReference>
<dbReference type="InterPro" id="IPR050809">
    <property type="entry name" value="UgpAE/MalFG_permease"/>
</dbReference>
<keyword evidence="11" id="KW-1185">Reference proteome</keyword>
<dbReference type="PANTHER" id="PTHR43227">
    <property type="entry name" value="BLL4140 PROTEIN"/>
    <property type="match status" value="1"/>
</dbReference>
<evidence type="ECO:0000256" key="4">
    <source>
        <dbReference type="ARBA" id="ARBA00022692"/>
    </source>
</evidence>
<comment type="subcellular location">
    <subcellularLocation>
        <location evidence="1 7">Cell membrane</location>
        <topology evidence="1 7">Multi-pass membrane protein</topology>
    </subcellularLocation>
</comment>
<comment type="caution">
    <text evidence="10">The sequence shown here is derived from an EMBL/GenBank/DDBJ whole genome shotgun (WGS) entry which is preliminary data.</text>
</comment>
<dbReference type="InterPro" id="IPR035906">
    <property type="entry name" value="MetI-like_sf"/>
</dbReference>
<name>A0ABP9PRF2_9ACTN</name>
<keyword evidence="3" id="KW-1003">Cell membrane</keyword>
<dbReference type="InterPro" id="IPR000515">
    <property type="entry name" value="MetI-like"/>
</dbReference>
<feature type="transmembrane region" description="Helical" evidence="7">
    <location>
        <begin position="40"/>
        <end position="66"/>
    </location>
</feature>
<dbReference type="Pfam" id="PF00528">
    <property type="entry name" value="BPD_transp_1"/>
    <property type="match status" value="1"/>
</dbReference>
<keyword evidence="2 7" id="KW-0813">Transport</keyword>
<evidence type="ECO:0000256" key="6">
    <source>
        <dbReference type="ARBA" id="ARBA00023136"/>
    </source>
</evidence>
<organism evidence="10 11">
    <name type="scientific">Nocardioides marinquilinus</name>
    <dbReference type="NCBI Taxonomy" id="1210400"/>
    <lineage>
        <taxon>Bacteria</taxon>
        <taxon>Bacillati</taxon>
        <taxon>Actinomycetota</taxon>
        <taxon>Actinomycetes</taxon>
        <taxon>Propionibacteriales</taxon>
        <taxon>Nocardioidaceae</taxon>
        <taxon>Nocardioides</taxon>
    </lineage>
</organism>
<comment type="similarity">
    <text evidence="7">Belongs to the binding-protein-dependent transport system permease family.</text>
</comment>
<evidence type="ECO:0000256" key="3">
    <source>
        <dbReference type="ARBA" id="ARBA00022475"/>
    </source>
</evidence>
<dbReference type="PROSITE" id="PS50928">
    <property type="entry name" value="ABC_TM1"/>
    <property type="match status" value="1"/>
</dbReference>
<keyword evidence="6 7" id="KW-0472">Membrane</keyword>
<dbReference type="PANTHER" id="PTHR43227:SF8">
    <property type="entry name" value="DIACETYLCHITOBIOSE UPTAKE SYSTEM PERMEASE PROTEIN DASB"/>
    <property type="match status" value="1"/>
</dbReference>
<evidence type="ECO:0000256" key="2">
    <source>
        <dbReference type="ARBA" id="ARBA00022448"/>
    </source>
</evidence>
<reference evidence="11" key="1">
    <citation type="journal article" date="2019" name="Int. J. Syst. Evol. Microbiol.">
        <title>The Global Catalogue of Microorganisms (GCM) 10K type strain sequencing project: providing services to taxonomists for standard genome sequencing and annotation.</title>
        <authorList>
            <consortium name="The Broad Institute Genomics Platform"/>
            <consortium name="The Broad Institute Genome Sequencing Center for Infectious Disease"/>
            <person name="Wu L."/>
            <person name="Ma J."/>
        </authorList>
    </citation>
    <scope>NUCLEOTIDE SEQUENCE [LARGE SCALE GENOMIC DNA]</scope>
    <source>
        <strain evidence="11">JCM 18459</strain>
    </source>
</reference>
<accession>A0ABP9PRF2</accession>
<feature type="region of interest" description="Disordered" evidence="8">
    <location>
        <begin position="1"/>
        <end position="28"/>
    </location>
</feature>
<proteinExistence type="inferred from homology"/>
<evidence type="ECO:0000313" key="11">
    <source>
        <dbReference type="Proteomes" id="UP001500221"/>
    </source>
</evidence>
<keyword evidence="5 7" id="KW-1133">Transmembrane helix</keyword>
<protein>
    <submittedName>
        <fullName evidence="10">Sugar ABC transporter permease</fullName>
    </submittedName>
</protein>
<gene>
    <name evidence="10" type="ORF">GCM10023340_26580</name>
</gene>
<feature type="domain" description="ABC transmembrane type-1" evidence="9">
    <location>
        <begin position="101"/>
        <end position="318"/>
    </location>
</feature>
<evidence type="ECO:0000259" key="9">
    <source>
        <dbReference type="PROSITE" id="PS50928"/>
    </source>
</evidence>
<feature type="transmembrane region" description="Helical" evidence="7">
    <location>
        <begin position="139"/>
        <end position="159"/>
    </location>
</feature>
<dbReference type="Gene3D" id="1.10.3720.10">
    <property type="entry name" value="MetI-like"/>
    <property type="match status" value="1"/>
</dbReference>
<feature type="transmembrane region" description="Helical" evidence="7">
    <location>
        <begin position="189"/>
        <end position="216"/>
    </location>
</feature>
<keyword evidence="4 7" id="KW-0812">Transmembrane</keyword>
<dbReference type="EMBL" id="BAABKG010000003">
    <property type="protein sequence ID" value="GAA5150137.1"/>
    <property type="molecule type" value="Genomic_DNA"/>
</dbReference>
<evidence type="ECO:0000256" key="8">
    <source>
        <dbReference type="SAM" id="MobiDB-lite"/>
    </source>
</evidence>